<evidence type="ECO:0000313" key="3">
    <source>
        <dbReference type="Proteomes" id="UP000266673"/>
    </source>
</evidence>
<dbReference type="GO" id="GO:0003676">
    <property type="term" value="F:nucleic acid binding"/>
    <property type="evidence" value="ECO:0007669"/>
    <property type="project" value="InterPro"/>
</dbReference>
<comment type="caution">
    <text evidence="2">The sequence shown here is derived from an EMBL/GenBank/DDBJ whole genome shotgun (WGS) entry which is preliminary data.</text>
</comment>
<dbReference type="Proteomes" id="UP000266673">
    <property type="component" value="Unassembled WGS sequence"/>
</dbReference>
<protein>
    <recommendedName>
        <fullName evidence="4">CCHC-type domain-containing protein</fullName>
    </recommendedName>
</protein>
<feature type="region of interest" description="Disordered" evidence="1">
    <location>
        <begin position="48"/>
        <end position="70"/>
    </location>
</feature>
<dbReference type="AlphaFoldDB" id="A0A397U3S0"/>
<evidence type="ECO:0000256" key="1">
    <source>
        <dbReference type="SAM" id="MobiDB-lite"/>
    </source>
</evidence>
<feature type="compositionally biased region" description="Basic residues" evidence="1">
    <location>
        <begin position="48"/>
        <end position="58"/>
    </location>
</feature>
<dbReference type="InterPro" id="IPR036875">
    <property type="entry name" value="Znf_CCHC_sf"/>
</dbReference>
<dbReference type="GO" id="GO:0008270">
    <property type="term" value="F:zinc ion binding"/>
    <property type="evidence" value="ECO:0007669"/>
    <property type="project" value="InterPro"/>
</dbReference>
<dbReference type="SUPFAM" id="SSF57756">
    <property type="entry name" value="Retrovirus zinc finger-like domains"/>
    <property type="match status" value="1"/>
</dbReference>
<organism evidence="2 3">
    <name type="scientific">Gigaspora rosea</name>
    <dbReference type="NCBI Taxonomy" id="44941"/>
    <lineage>
        <taxon>Eukaryota</taxon>
        <taxon>Fungi</taxon>
        <taxon>Fungi incertae sedis</taxon>
        <taxon>Mucoromycota</taxon>
        <taxon>Glomeromycotina</taxon>
        <taxon>Glomeromycetes</taxon>
        <taxon>Diversisporales</taxon>
        <taxon>Gigasporaceae</taxon>
        <taxon>Gigaspora</taxon>
    </lineage>
</organism>
<gene>
    <name evidence="2" type="ORF">C2G38_2254164</name>
</gene>
<proteinExistence type="predicted"/>
<name>A0A397U3S0_9GLOM</name>
<keyword evidence="3" id="KW-1185">Reference proteome</keyword>
<sequence length="103" mass="11896">MNITNSNEENHLVSENVNENKTSNSLDESDETRKRKVLIVAENPTLKRRKGRQPKAHRILSSIENNKNNQQVKQRSIKCTYCHEIGHNIRCCKARLADKANEN</sequence>
<dbReference type="OrthoDB" id="2400320at2759"/>
<accession>A0A397U3S0</accession>
<feature type="compositionally biased region" description="Polar residues" evidence="1">
    <location>
        <begin position="1"/>
        <end position="26"/>
    </location>
</feature>
<evidence type="ECO:0000313" key="2">
    <source>
        <dbReference type="EMBL" id="RIB04824.1"/>
    </source>
</evidence>
<evidence type="ECO:0008006" key="4">
    <source>
        <dbReference type="Google" id="ProtNLM"/>
    </source>
</evidence>
<dbReference type="EMBL" id="QKWP01002103">
    <property type="protein sequence ID" value="RIB04824.1"/>
    <property type="molecule type" value="Genomic_DNA"/>
</dbReference>
<reference evidence="2 3" key="1">
    <citation type="submission" date="2018-06" db="EMBL/GenBank/DDBJ databases">
        <title>Comparative genomics reveals the genomic features of Rhizophagus irregularis, R. cerebriforme, R. diaphanum and Gigaspora rosea, and their symbiotic lifestyle signature.</title>
        <authorList>
            <person name="Morin E."/>
            <person name="San Clemente H."/>
            <person name="Chen E.C.H."/>
            <person name="De La Providencia I."/>
            <person name="Hainaut M."/>
            <person name="Kuo A."/>
            <person name="Kohler A."/>
            <person name="Murat C."/>
            <person name="Tang N."/>
            <person name="Roy S."/>
            <person name="Loubradou J."/>
            <person name="Henrissat B."/>
            <person name="Grigoriev I.V."/>
            <person name="Corradi N."/>
            <person name="Roux C."/>
            <person name="Martin F.M."/>
        </authorList>
    </citation>
    <scope>NUCLEOTIDE SEQUENCE [LARGE SCALE GENOMIC DNA]</scope>
    <source>
        <strain evidence="2 3">DAOM 194757</strain>
    </source>
</reference>
<feature type="region of interest" description="Disordered" evidence="1">
    <location>
        <begin position="1"/>
        <end position="35"/>
    </location>
</feature>